<accession>A0A2P5F1F8</accession>
<protein>
    <submittedName>
        <fullName evidence="1">Uncharacterized protein</fullName>
    </submittedName>
</protein>
<reference evidence="2" key="1">
    <citation type="submission" date="2016-06" db="EMBL/GenBank/DDBJ databases">
        <title>Parallel loss of symbiosis genes in relatives of nitrogen-fixing non-legume Parasponia.</title>
        <authorList>
            <person name="Van Velzen R."/>
            <person name="Holmer R."/>
            <person name="Bu F."/>
            <person name="Rutten L."/>
            <person name="Van Zeijl A."/>
            <person name="Liu W."/>
            <person name="Santuari L."/>
            <person name="Cao Q."/>
            <person name="Sharma T."/>
            <person name="Shen D."/>
            <person name="Roswanjaya Y."/>
            <person name="Wardhani T."/>
            <person name="Kalhor M.S."/>
            <person name="Jansen J."/>
            <person name="Van den Hoogen J."/>
            <person name="Gungor B."/>
            <person name="Hartog M."/>
            <person name="Hontelez J."/>
            <person name="Verver J."/>
            <person name="Yang W.-C."/>
            <person name="Schijlen E."/>
            <person name="Repin R."/>
            <person name="Schilthuizen M."/>
            <person name="Schranz E."/>
            <person name="Heidstra R."/>
            <person name="Miyata K."/>
            <person name="Fedorova E."/>
            <person name="Kohlen W."/>
            <person name="Bisseling T."/>
            <person name="Smit S."/>
            <person name="Geurts R."/>
        </authorList>
    </citation>
    <scope>NUCLEOTIDE SEQUENCE [LARGE SCALE GENOMIC DNA]</scope>
    <source>
        <strain evidence="2">cv. RG33-2</strain>
    </source>
</reference>
<organism evidence="1 2">
    <name type="scientific">Trema orientale</name>
    <name type="common">Charcoal tree</name>
    <name type="synonym">Celtis orientalis</name>
    <dbReference type="NCBI Taxonomy" id="63057"/>
    <lineage>
        <taxon>Eukaryota</taxon>
        <taxon>Viridiplantae</taxon>
        <taxon>Streptophyta</taxon>
        <taxon>Embryophyta</taxon>
        <taxon>Tracheophyta</taxon>
        <taxon>Spermatophyta</taxon>
        <taxon>Magnoliopsida</taxon>
        <taxon>eudicotyledons</taxon>
        <taxon>Gunneridae</taxon>
        <taxon>Pentapetalae</taxon>
        <taxon>rosids</taxon>
        <taxon>fabids</taxon>
        <taxon>Rosales</taxon>
        <taxon>Cannabaceae</taxon>
        <taxon>Trema</taxon>
    </lineage>
</organism>
<name>A0A2P5F1F8_TREOI</name>
<dbReference type="EMBL" id="JXTC01000073">
    <property type="protein sequence ID" value="PON91626.1"/>
    <property type="molecule type" value="Genomic_DNA"/>
</dbReference>
<dbReference type="InParanoid" id="A0A2P5F1F8"/>
<dbReference type="AlphaFoldDB" id="A0A2P5F1F8"/>
<comment type="caution">
    <text evidence="1">The sequence shown here is derived from an EMBL/GenBank/DDBJ whole genome shotgun (WGS) entry which is preliminary data.</text>
</comment>
<evidence type="ECO:0000313" key="2">
    <source>
        <dbReference type="Proteomes" id="UP000237000"/>
    </source>
</evidence>
<sequence>MWVLVHNNNFNKLTHIIELEQEVVKDTYIQDGMRSTDGILAKKSVPANIIYVRFMMSWLPQVVRTSFTRGFDPNLPIYLITNSREVKHWSLLFEPSSSKA</sequence>
<keyword evidence="2" id="KW-1185">Reference proteome</keyword>
<proteinExistence type="predicted"/>
<gene>
    <name evidence="1" type="ORF">TorRG33x02_126650</name>
</gene>
<evidence type="ECO:0000313" key="1">
    <source>
        <dbReference type="EMBL" id="PON91626.1"/>
    </source>
</evidence>
<dbReference type="Proteomes" id="UP000237000">
    <property type="component" value="Unassembled WGS sequence"/>
</dbReference>